<sequence length="71" mass="7968">MSDMPIGPCCVCGEQLDYTDAGFCKHCGGSFCWAACGGWYEGDHTCNGCKEYLEMGGHDWDLEYQHFEIEE</sequence>
<dbReference type="EMBL" id="MT142380">
    <property type="protein sequence ID" value="QJA79405.1"/>
    <property type="molecule type" value="Genomic_DNA"/>
</dbReference>
<dbReference type="EMBL" id="MT143711">
    <property type="protein sequence ID" value="QJB01526.1"/>
    <property type="molecule type" value="Genomic_DNA"/>
</dbReference>
<dbReference type="AlphaFoldDB" id="A0A6M3M8B8"/>
<accession>A0A6M3M8B8</accession>
<protein>
    <submittedName>
        <fullName evidence="2">Uncharacterized protein</fullName>
    </submittedName>
</protein>
<organism evidence="2">
    <name type="scientific">viral metagenome</name>
    <dbReference type="NCBI Taxonomy" id="1070528"/>
    <lineage>
        <taxon>unclassified sequences</taxon>
        <taxon>metagenomes</taxon>
        <taxon>organismal metagenomes</taxon>
    </lineage>
</organism>
<evidence type="ECO:0000313" key="1">
    <source>
        <dbReference type="EMBL" id="QJA79405.1"/>
    </source>
</evidence>
<name>A0A6M3M8B8_9ZZZZ</name>
<gene>
    <name evidence="1" type="ORF">MM415A00890_0003</name>
    <name evidence="2" type="ORF">MM415B12313_0003</name>
</gene>
<reference evidence="2" key="1">
    <citation type="submission" date="2020-03" db="EMBL/GenBank/DDBJ databases">
        <title>The deep terrestrial virosphere.</title>
        <authorList>
            <person name="Holmfeldt K."/>
            <person name="Nilsson E."/>
            <person name="Simone D."/>
            <person name="Lopez-Fernandez M."/>
            <person name="Wu X."/>
            <person name="de Brujin I."/>
            <person name="Lundin D."/>
            <person name="Andersson A."/>
            <person name="Bertilsson S."/>
            <person name="Dopson M."/>
        </authorList>
    </citation>
    <scope>NUCLEOTIDE SEQUENCE</scope>
    <source>
        <strain evidence="1">MM415A00890</strain>
        <strain evidence="2">MM415B12313</strain>
    </source>
</reference>
<proteinExistence type="predicted"/>
<evidence type="ECO:0000313" key="2">
    <source>
        <dbReference type="EMBL" id="QJB01526.1"/>
    </source>
</evidence>